<dbReference type="Gene3D" id="3.40.50.720">
    <property type="entry name" value="NAD(P)-binding Rossmann-like Domain"/>
    <property type="match status" value="1"/>
</dbReference>
<evidence type="ECO:0000256" key="5">
    <source>
        <dbReference type="ARBA" id="ARBA00023027"/>
    </source>
</evidence>
<comment type="similarity">
    <text evidence="6">Belongs to the zinc-containing alcohol dehydrogenase family.</text>
</comment>
<dbReference type="InterPro" id="IPR002328">
    <property type="entry name" value="ADH_Zn_CS"/>
</dbReference>
<reference evidence="9" key="1">
    <citation type="submission" date="2024-02" db="UniProtKB">
        <authorList>
            <consortium name="WormBaseParasite"/>
        </authorList>
    </citation>
    <scope>IDENTIFICATION</scope>
</reference>
<evidence type="ECO:0000256" key="3">
    <source>
        <dbReference type="ARBA" id="ARBA00022833"/>
    </source>
</evidence>
<dbReference type="GO" id="GO:0051903">
    <property type="term" value="F:S-(hydroxymethyl)glutathione dehydrogenase [NAD(P)+] activity"/>
    <property type="evidence" value="ECO:0007669"/>
    <property type="project" value="TreeGrafter"/>
</dbReference>
<keyword evidence="8" id="KW-1185">Reference proteome</keyword>
<dbReference type="SMART" id="SM00829">
    <property type="entry name" value="PKS_ER"/>
    <property type="match status" value="1"/>
</dbReference>
<dbReference type="PANTHER" id="PTHR43880:SF12">
    <property type="entry name" value="ALCOHOL DEHYDROGENASE CLASS-3"/>
    <property type="match status" value="1"/>
</dbReference>
<dbReference type="SUPFAM" id="SSF51735">
    <property type="entry name" value="NAD(P)-binding Rossmann-fold domains"/>
    <property type="match status" value="1"/>
</dbReference>
<dbReference type="Pfam" id="PF00107">
    <property type="entry name" value="ADH_zinc_N"/>
    <property type="match status" value="1"/>
</dbReference>
<evidence type="ECO:0000256" key="2">
    <source>
        <dbReference type="ARBA" id="ARBA00022723"/>
    </source>
</evidence>
<evidence type="ECO:0000256" key="4">
    <source>
        <dbReference type="ARBA" id="ARBA00023002"/>
    </source>
</evidence>
<comment type="cofactor">
    <cofactor evidence="1 6">
        <name>Zn(2+)</name>
        <dbReference type="ChEBI" id="CHEBI:29105"/>
    </cofactor>
</comment>
<evidence type="ECO:0000256" key="6">
    <source>
        <dbReference type="RuleBase" id="RU361277"/>
    </source>
</evidence>
<name>A0AAF3FFV8_9BILA</name>
<evidence type="ECO:0000313" key="9">
    <source>
        <dbReference type="WBParaSite" id="MBELARI_LOCUS5747"/>
    </source>
</evidence>
<dbReference type="PANTHER" id="PTHR43880">
    <property type="entry name" value="ALCOHOL DEHYDROGENASE"/>
    <property type="match status" value="1"/>
</dbReference>
<accession>A0AAF3FFV8</accession>
<dbReference type="AlphaFoldDB" id="A0AAF3FFV8"/>
<organism evidence="8 9">
    <name type="scientific">Mesorhabditis belari</name>
    <dbReference type="NCBI Taxonomy" id="2138241"/>
    <lineage>
        <taxon>Eukaryota</taxon>
        <taxon>Metazoa</taxon>
        <taxon>Ecdysozoa</taxon>
        <taxon>Nematoda</taxon>
        <taxon>Chromadorea</taxon>
        <taxon>Rhabditida</taxon>
        <taxon>Rhabditina</taxon>
        <taxon>Rhabditomorpha</taxon>
        <taxon>Rhabditoidea</taxon>
        <taxon>Rhabditidae</taxon>
        <taxon>Mesorhabditinae</taxon>
        <taxon>Mesorhabditis</taxon>
    </lineage>
</organism>
<evidence type="ECO:0000256" key="1">
    <source>
        <dbReference type="ARBA" id="ARBA00001947"/>
    </source>
</evidence>
<keyword evidence="3 6" id="KW-0862">Zinc</keyword>
<dbReference type="SUPFAM" id="SSF50129">
    <property type="entry name" value="GroES-like"/>
    <property type="match status" value="2"/>
</dbReference>
<dbReference type="Proteomes" id="UP000887575">
    <property type="component" value="Unassembled WGS sequence"/>
</dbReference>
<sequence length="373" mass="40298">MSDTVGKVIRCRAAILWELKSKMKIEEIEVAVPVKDQIRVKIIYNALCHSDLHVIDGSLKTRLPIILGHEATGIVESVGDEVKAFKTGDVVIPLYQPQCRKCAACQHGDTNLCTSLSFSNEGSHFTCRGKQVFPFMGLGTFSEYAVIREHMLVKIDPRAPLDKACLAGCGLATGYGAAVNTAQIRRGERVAVIGLGGVGLSAIQGAKNAGASAIYAIDINSEKFDSARKMGATHCVNPRDVPKDGKFGSWFIKNFGAVDKSLECIGNVQCMKDAVEIVERGWGRAVMVGIAPDGATLSFNPGHLTIGKTITGSIFGGWKSIDDIPMLVEEMRKGKIEVDPLITHRFDLEKVDEAVELLKNGKSIRSVISLSKL</sequence>
<dbReference type="InterPro" id="IPR013154">
    <property type="entry name" value="ADH-like_N"/>
</dbReference>
<dbReference type="InterPro" id="IPR036291">
    <property type="entry name" value="NAD(P)-bd_dom_sf"/>
</dbReference>
<dbReference type="FunFam" id="3.40.50.720:FF:000003">
    <property type="entry name" value="S-(hydroxymethyl)glutathione dehydrogenase"/>
    <property type="match status" value="1"/>
</dbReference>
<keyword evidence="2 6" id="KW-0479">Metal-binding</keyword>
<dbReference type="PROSITE" id="PS00059">
    <property type="entry name" value="ADH_ZINC"/>
    <property type="match status" value="1"/>
</dbReference>
<keyword evidence="5" id="KW-0520">NAD</keyword>
<dbReference type="GO" id="GO:0046294">
    <property type="term" value="P:formaldehyde catabolic process"/>
    <property type="evidence" value="ECO:0007669"/>
    <property type="project" value="TreeGrafter"/>
</dbReference>
<dbReference type="Gene3D" id="3.90.180.10">
    <property type="entry name" value="Medium-chain alcohol dehydrogenases, catalytic domain"/>
    <property type="match status" value="1"/>
</dbReference>
<proteinExistence type="inferred from homology"/>
<dbReference type="GO" id="GO:0005829">
    <property type="term" value="C:cytosol"/>
    <property type="evidence" value="ECO:0007669"/>
    <property type="project" value="TreeGrafter"/>
</dbReference>
<dbReference type="InterPro" id="IPR011032">
    <property type="entry name" value="GroES-like_sf"/>
</dbReference>
<evidence type="ECO:0000259" key="7">
    <source>
        <dbReference type="SMART" id="SM00829"/>
    </source>
</evidence>
<protein>
    <submittedName>
        <fullName evidence="9">Enoyl reductase (ER) domain-containing protein</fullName>
    </submittedName>
</protein>
<evidence type="ECO:0000313" key="8">
    <source>
        <dbReference type="Proteomes" id="UP000887575"/>
    </source>
</evidence>
<feature type="domain" description="Enoyl reductase (ER)" evidence="7">
    <location>
        <begin position="18"/>
        <end position="368"/>
    </location>
</feature>
<dbReference type="InterPro" id="IPR013149">
    <property type="entry name" value="ADH-like_C"/>
</dbReference>
<keyword evidence="4" id="KW-0560">Oxidoreductase</keyword>
<dbReference type="InterPro" id="IPR020843">
    <property type="entry name" value="ER"/>
</dbReference>
<dbReference type="WBParaSite" id="MBELARI_LOCUS5747">
    <property type="protein sequence ID" value="MBELARI_LOCUS5747"/>
    <property type="gene ID" value="MBELARI_LOCUS5747"/>
</dbReference>
<dbReference type="GO" id="GO:0008270">
    <property type="term" value="F:zinc ion binding"/>
    <property type="evidence" value="ECO:0007669"/>
    <property type="project" value="InterPro"/>
</dbReference>
<dbReference type="Pfam" id="PF08240">
    <property type="entry name" value="ADH_N"/>
    <property type="match status" value="1"/>
</dbReference>